<dbReference type="Pfam" id="PF11382">
    <property type="entry name" value="MctB"/>
    <property type="match status" value="2"/>
</dbReference>
<gene>
    <name evidence="1" type="ORF">R7226_09965</name>
</gene>
<accession>A0ABU4HMX5</accession>
<sequence>MLSFRYHALSLVAVFLALVIGLLLGVAVGDRGLVSSAEREVRDSLRKDVRQAQQERDDARDELEQRRVFEEDAYPALVDGRLEGMRIALIELGGSSDKMWDLTRSALQGSGARLASVSVIREPLDLERIGKAAKGTRYERIAEDPSLVHPFGTRMGIQFTQGGELLESVRDDLLDQGSGTLEGADGVVIVRDERRFDDPEEAKAVEEFEHGLIRGLRVDNVPVVGVETTDADPSQVDWFKQQDMSSVDDLDDPLGRAALVFALAGERGHFGVKSTADGGRLPPVL</sequence>
<evidence type="ECO:0000313" key="2">
    <source>
        <dbReference type="Proteomes" id="UP001284601"/>
    </source>
</evidence>
<reference evidence="1 2" key="2">
    <citation type="submission" date="2023-10" db="EMBL/GenBank/DDBJ databases">
        <authorList>
            <person name="Han X.F."/>
        </authorList>
    </citation>
    <scope>NUCLEOTIDE SEQUENCE [LARGE SCALE GENOMIC DNA]</scope>
    <source>
        <strain evidence="1 2">KCTC 39840</strain>
    </source>
</reference>
<dbReference type="Proteomes" id="UP001284601">
    <property type="component" value="Unassembled WGS sequence"/>
</dbReference>
<proteinExistence type="predicted"/>
<dbReference type="EMBL" id="JAWSTH010000020">
    <property type="protein sequence ID" value="MDW5594662.1"/>
    <property type="molecule type" value="Genomic_DNA"/>
</dbReference>
<reference evidence="2" key="1">
    <citation type="submission" date="2023-07" db="EMBL/GenBank/DDBJ databases">
        <title>Conexibacter stalactiti sp. nov., isolated from stalactites in a lava cave and emended description of the genus Conexibacter.</title>
        <authorList>
            <person name="Lee S.D."/>
        </authorList>
    </citation>
    <scope>NUCLEOTIDE SEQUENCE [LARGE SCALE GENOMIC DNA]</scope>
    <source>
        <strain evidence="2">KCTC 39840</strain>
    </source>
</reference>
<keyword evidence="2" id="KW-1185">Reference proteome</keyword>
<organism evidence="1 2">
    <name type="scientific">Conexibacter stalactiti</name>
    <dbReference type="NCBI Taxonomy" id="1940611"/>
    <lineage>
        <taxon>Bacteria</taxon>
        <taxon>Bacillati</taxon>
        <taxon>Actinomycetota</taxon>
        <taxon>Thermoleophilia</taxon>
        <taxon>Solirubrobacterales</taxon>
        <taxon>Conexibacteraceae</taxon>
        <taxon>Conexibacter</taxon>
    </lineage>
</organism>
<protein>
    <submittedName>
        <fullName evidence="1">Copper transporter</fullName>
    </submittedName>
</protein>
<evidence type="ECO:0000313" key="1">
    <source>
        <dbReference type="EMBL" id="MDW5594662.1"/>
    </source>
</evidence>
<name>A0ABU4HMX5_9ACTN</name>
<dbReference type="RefSeq" id="WP_318596956.1">
    <property type="nucleotide sequence ID" value="NZ_JAWSTH010000020.1"/>
</dbReference>
<comment type="caution">
    <text evidence="1">The sequence shown here is derived from an EMBL/GenBank/DDBJ whole genome shotgun (WGS) entry which is preliminary data.</text>
</comment>
<dbReference type="InterPro" id="IPR021522">
    <property type="entry name" value="MctB"/>
</dbReference>